<sequence>MLSKNFFRFVNTSCYKNYQQIFLCHSSTSSNINGNTKESDINPKQKVVSKDELFSFIVRCMMKVDARPSHAEVLADNLTMADYRGHYSHGLNRLDMYVNDVKTGTTAKDGNPIILKESPGTALVDGQNLLGPYVGKFCMNIAMDKAKKVGIGLVAARRSNHFGIAGYYSLKAVDKDLIGWAFTNTSPLVVPTRSKAQSLGTNPIAFGAPAKNGDSFVLDMATSTVALGKVEISQRRGEEIPNTWGVNAEGIPVTKPQDIQGLLALGGPEESSGYKGYGLAMMVEILCGILSGSHFGPWIRSWKTSTT</sequence>
<evidence type="ECO:0000313" key="3">
    <source>
        <dbReference type="EMBL" id="CAF4077430.1"/>
    </source>
</evidence>
<feature type="non-terminal residue" evidence="3">
    <location>
        <position position="307"/>
    </location>
</feature>
<dbReference type="Proteomes" id="UP000663866">
    <property type="component" value="Unassembled WGS sequence"/>
</dbReference>
<evidence type="ECO:0008006" key="5">
    <source>
        <dbReference type="Google" id="ProtNLM"/>
    </source>
</evidence>
<dbReference type="InterPro" id="IPR043143">
    <property type="entry name" value="Mal/L-sulf/L-lact_DH-like_NADP"/>
</dbReference>
<reference evidence="3" key="1">
    <citation type="submission" date="2021-02" db="EMBL/GenBank/DDBJ databases">
        <authorList>
            <person name="Nowell W R."/>
        </authorList>
    </citation>
    <scope>NUCLEOTIDE SEQUENCE</scope>
</reference>
<evidence type="ECO:0000256" key="1">
    <source>
        <dbReference type="ARBA" id="ARBA00006056"/>
    </source>
</evidence>
<feature type="non-terminal residue" evidence="3">
    <location>
        <position position="1"/>
    </location>
</feature>
<name>A0A819TFD6_9BILA</name>
<dbReference type="Gene3D" id="3.30.1370.60">
    <property type="entry name" value="Hypothetical oxidoreductase yiak, domain 2"/>
    <property type="match status" value="1"/>
</dbReference>
<dbReference type="GO" id="GO:0016491">
    <property type="term" value="F:oxidoreductase activity"/>
    <property type="evidence" value="ECO:0007669"/>
    <property type="project" value="UniProtKB-KW"/>
</dbReference>
<dbReference type="PANTHER" id="PTHR11091:SF0">
    <property type="entry name" value="MALATE DEHYDROGENASE"/>
    <property type="match status" value="1"/>
</dbReference>
<proteinExistence type="inferred from homology"/>
<accession>A0A819TFD6</accession>
<evidence type="ECO:0000313" key="4">
    <source>
        <dbReference type="Proteomes" id="UP000663866"/>
    </source>
</evidence>
<evidence type="ECO:0000256" key="2">
    <source>
        <dbReference type="ARBA" id="ARBA00023002"/>
    </source>
</evidence>
<protein>
    <recommendedName>
        <fullName evidence="5">Malate dehydrogenase</fullName>
    </recommendedName>
</protein>
<organism evidence="3 4">
    <name type="scientific">Rotaria magnacalcarata</name>
    <dbReference type="NCBI Taxonomy" id="392030"/>
    <lineage>
        <taxon>Eukaryota</taxon>
        <taxon>Metazoa</taxon>
        <taxon>Spiralia</taxon>
        <taxon>Gnathifera</taxon>
        <taxon>Rotifera</taxon>
        <taxon>Eurotatoria</taxon>
        <taxon>Bdelloidea</taxon>
        <taxon>Philodinida</taxon>
        <taxon>Philodinidae</taxon>
        <taxon>Rotaria</taxon>
    </lineage>
</organism>
<dbReference type="SUPFAM" id="SSF89733">
    <property type="entry name" value="L-sulfolactate dehydrogenase-like"/>
    <property type="match status" value="1"/>
</dbReference>
<comment type="caution">
    <text evidence="3">The sequence shown here is derived from an EMBL/GenBank/DDBJ whole genome shotgun (WGS) entry which is preliminary data.</text>
</comment>
<gene>
    <name evidence="3" type="ORF">OVN521_LOCUS19562</name>
</gene>
<dbReference type="EMBL" id="CAJOBG010003716">
    <property type="protein sequence ID" value="CAF4077430.1"/>
    <property type="molecule type" value="Genomic_DNA"/>
</dbReference>
<dbReference type="Gene3D" id="1.10.1530.10">
    <property type="match status" value="1"/>
</dbReference>
<dbReference type="PANTHER" id="PTHR11091">
    <property type="entry name" value="OXIDOREDUCTASE-RELATED"/>
    <property type="match status" value="1"/>
</dbReference>
<dbReference type="Pfam" id="PF02615">
    <property type="entry name" value="Ldh_2"/>
    <property type="match status" value="1"/>
</dbReference>
<dbReference type="InterPro" id="IPR036111">
    <property type="entry name" value="Mal/L-sulfo/L-lacto_DH-like_sf"/>
</dbReference>
<dbReference type="AlphaFoldDB" id="A0A819TFD6"/>
<keyword evidence="4" id="KW-1185">Reference proteome</keyword>
<dbReference type="InterPro" id="IPR003767">
    <property type="entry name" value="Malate/L-lactate_DH-like"/>
</dbReference>
<dbReference type="InterPro" id="IPR043144">
    <property type="entry name" value="Mal/L-sulf/L-lact_DH-like_ah"/>
</dbReference>
<comment type="similarity">
    <text evidence="1">Belongs to the LDH2/MDH2 oxidoreductase family.</text>
</comment>
<keyword evidence="2" id="KW-0560">Oxidoreductase</keyword>